<comment type="caution">
    <text evidence="4">The sequence shown here is derived from an EMBL/GenBank/DDBJ whole genome shotgun (WGS) entry which is preliminary data.</text>
</comment>
<feature type="compositionally biased region" description="Polar residues" evidence="2">
    <location>
        <begin position="513"/>
        <end position="535"/>
    </location>
</feature>
<feature type="region of interest" description="Disordered" evidence="2">
    <location>
        <begin position="293"/>
        <end position="335"/>
    </location>
</feature>
<evidence type="ECO:0000259" key="3">
    <source>
        <dbReference type="PROSITE" id="PS50157"/>
    </source>
</evidence>
<keyword evidence="1" id="KW-0863">Zinc-finger</keyword>
<dbReference type="PROSITE" id="PS50157">
    <property type="entry name" value="ZINC_FINGER_C2H2_2"/>
    <property type="match status" value="1"/>
</dbReference>
<dbReference type="Proteomes" id="UP000813462">
    <property type="component" value="Unassembled WGS sequence"/>
</dbReference>
<dbReference type="PANTHER" id="PTHR36055:SF1">
    <property type="entry name" value="C2H2-LIKE ZINC FINGER PROTEIN"/>
    <property type="match status" value="1"/>
</dbReference>
<dbReference type="EMBL" id="JAEACU010000003">
    <property type="protein sequence ID" value="KAH7538070.1"/>
    <property type="molecule type" value="Genomic_DNA"/>
</dbReference>
<protein>
    <recommendedName>
        <fullName evidence="3">C2H2-type domain-containing protein</fullName>
    </recommendedName>
</protein>
<accession>A0A978VR95</accession>
<keyword evidence="1" id="KW-0862">Zinc</keyword>
<dbReference type="GO" id="GO:0008270">
    <property type="term" value="F:zinc ion binding"/>
    <property type="evidence" value="ECO:0007669"/>
    <property type="project" value="UniProtKB-KW"/>
</dbReference>
<dbReference type="InterPro" id="IPR013087">
    <property type="entry name" value="Znf_C2H2_type"/>
</dbReference>
<reference evidence="4" key="1">
    <citation type="journal article" date="2021" name="Front. Plant Sci.">
        <title>Chromosome-Scale Genome Assembly for Chinese Sour Jujube and Insights Into Its Genome Evolution and Domestication Signature.</title>
        <authorList>
            <person name="Shen L.-Y."/>
            <person name="Luo H."/>
            <person name="Wang X.-L."/>
            <person name="Wang X.-M."/>
            <person name="Qiu X.-J."/>
            <person name="Liu H."/>
            <person name="Zhou S.-S."/>
            <person name="Jia K.-H."/>
            <person name="Nie S."/>
            <person name="Bao Y.-T."/>
            <person name="Zhang R.-G."/>
            <person name="Yun Q.-Z."/>
            <person name="Chai Y.-H."/>
            <person name="Lu J.-Y."/>
            <person name="Li Y."/>
            <person name="Zhao S.-W."/>
            <person name="Mao J.-F."/>
            <person name="Jia S.-G."/>
            <person name="Mao Y.-M."/>
        </authorList>
    </citation>
    <scope>NUCLEOTIDE SEQUENCE</scope>
    <source>
        <strain evidence="4">AT0</strain>
        <tissue evidence="4">Leaf</tissue>
    </source>
</reference>
<feature type="compositionally biased region" description="Basic and acidic residues" evidence="2">
    <location>
        <begin position="555"/>
        <end position="571"/>
    </location>
</feature>
<evidence type="ECO:0000313" key="5">
    <source>
        <dbReference type="Proteomes" id="UP000813462"/>
    </source>
</evidence>
<dbReference type="PROSITE" id="PS00028">
    <property type="entry name" value="ZINC_FINGER_C2H2_1"/>
    <property type="match status" value="1"/>
</dbReference>
<dbReference type="AlphaFoldDB" id="A0A978VR95"/>
<evidence type="ECO:0000256" key="1">
    <source>
        <dbReference type="PROSITE-ProRule" id="PRU00042"/>
    </source>
</evidence>
<evidence type="ECO:0000313" key="4">
    <source>
        <dbReference type="EMBL" id="KAH7538070.1"/>
    </source>
</evidence>
<feature type="domain" description="C2H2-type" evidence="3">
    <location>
        <begin position="82"/>
        <end position="109"/>
    </location>
</feature>
<feature type="region of interest" description="Disordered" evidence="2">
    <location>
        <begin position="362"/>
        <end position="402"/>
    </location>
</feature>
<dbReference type="PANTHER" id="PTHR36055">
    <property type="entry name" value="C2H2-LIKE ZINC FINGER PROTEIN"/>
    <property type="match status" value="1"/>
</dbReference>
<evidence type="ECO:0000256" key="2">
    <source>
        <dbReference type="SAM" id="MobiDB-lite"/>
    </source>
</evidence>
<feature type="region of interest" description="Disordered" evidence="2">
    <location>
        <begin position="513"/>
        <end position="578"/>
    </location>
</feature>
<organism evidence="4 5">
    <name type="scientific">Ziziphus jujuba var. spinosa</name>
    <dbReference type="NCBI Taxonomy" id="714518"/>
    <lineage>
        <taxon>Eukaryota</taxon>
        <taxon>Viridiplantae</taxon>
        <taxon>Streptophyta</taxon>
        <taxon>Embryophyta</taxon>
        <taxon>Tracheophyta</taxon>
        <taxon>Spermatophyta</taxon>
        <taxon>Magnoliopsida</taxon>
        <taxon>eudicotyledons</taxon>
        <taxon>Gunneridae</taxon>
        <taxon>Pentapetalae</taxon>
        <taxon>rosids</taxon>
        <taxon>fabids</taxon>
        <taxon>Rosales</taxon>
        <taxon>Rhamnaceae</taxon>
        <taxon>Paliureae</taxon>
        <taxon>Ziziphus</taxon>
    </lineage>
</organism>
<keyword evidence="1" id="KW-0479">Metal-binding</keyword>
<feature type="region of interest" description="Disordered" evidence="2">
    <location>
        <begin position="1"/>
        <end position="21"/>
    </location>
</feature>
<feature type="compositionally biased region" description="Basic and acidic residues" evidence="2">
    <location>
        <begin position="300"/>
        <end position="317"/>
    </location>
</feature>
<sequence>MPIAKLKASNTPDAMKSEDGNDSLDTIIRQAIGKEPFLSFSRAGDSPVQWIQLLHALDQQAMLLLAELPGWPLLSPLKVQMQKCDKCSLEFCSAINYRRHIRVHHRLKKLDKDSAKNRDILGAFWDKLSLEDAKEVVSFKNVTLEAEIVEVVNEVPGSTLIKALTTLIRKPGFSSLPHVYLKAGSALLDIVQARPSRFPISSKELFSILDDASERTFLSGPAVLMQRYVFDGEAGKIALETKNLVACISFLVEQKLVKAWLADKDAEALMFQKLLVEEEEAAQKRQAELLERKRQKKLRQKEQKTKEQRRGEKADDKESIDEVPEAMPLAETSNPSMACDFRTPIPDMLHHVALSNVESLNTDENVDPESQPGFGCGQSDSSTGPNGGRRIVQGSSRRHPVSRWQALPKSQRRVLNSIHAGETFHAPKLGAIQNRGTHRDLRTARVWSRKPKPEYDGENLKARVEKEVLNEPDQIKNHEVLIGSISVTLGNCSEEGNIPSGACDDCMIEHQIPKSNVQDKPQRPNSAQSGMSSSKVKLWRQVSRPGNKGPIPVHNDSRESECDATAEKGHSETLSSESCERLSAMDAYNGSIANGFMCPDETGNSAFSVQEAKAFLAERWKEAIAADHVRLVLGSDLEPSDCLEIQTDSEEAVSQSSKIHKRSIAGNEENRLLKVETIESPIPGPAKARFRTKPEKGVKIYIPKQKTNG</sequence>
<proteinExistence type="predicted"/>
<name>A0A978VR95_ZIZJJ</name>
<gene>
    <name evidence="4" type="ORF">FEM48_Zijuj03G0160100</name>
</gene>